<organism evidence="4 5">
    <name type="scientific">Spinacia oleracea</name>
    <name type="common">Spinach</name>
    <dbReference type="NCBI Taxonomy" id="3562"/>
    <lineage>
        <taxon>Eukaryota</taxon>
        <taxon>Viridiplantae</taxon>
        <taxon>Streptophyta</taxon>
        <taxon>Embryophyta</taxon>
        <taxon>Tracheophyta</taxon>
        <taxon>Spermatophyta</taxon>
        <taxon>Magnoliopsida</taxon>
        <taxon>eudicotyledons</taxon>
        <taxon>Gunneridae</taxon>
        <taxon>Pentapetalae</taxon>
        <taxon>Caryophyllales</taxon>
        <taxon>Chenopodiaceae</taxon>
        <taxon>Chenopodioideae</taxon>
        <taxon>Anserineae</taxon>
        <taxon>Spinacia</taxon>
    </lineage>
</organism>
<dbReference type="RefSeq" id="XP_056695613.1">
    <property type="nucleotide sequence ID" value="XM_056839635.1"/>
</dbReference>
<dbReference type="PANTHER" id="PTHR33067">
    <property type="entry name" value="RNA-DIRECTED DNA POLYMERASE-RELATED"/>
    <property type="match status" value="1"/>
</dbReference>
<feature type="compositionally biased region" description="Polar residues" evidence="2">
    <location>
        <begin position="1"/>
        <end position="11"/>
    </location>
</feature>
<dbReference type="Proteomes" id="UP000813463">
    <property type="component" value="Chromosome 3"/>
</dbReference>
<feature type="compositionally biased region" description="Low complexity" evidence="2">
    <location>
        <begin position="326"/>
        <end position="347"/>
    </location>
</feature>
<evidence type="ECO:0000313" key="5">
    <source>
        <dbReference type="RefSeq" id="XP_056695613.1"/>
    </source>
</evidence>
<proteinExistence type="predicted"/>
<dbReference type="SUPFAM" id="SSF50630">
    <property type="entry name" value="Acid proteases"/>
    <property type="match status" value="1"/>
</dbReference>
<reference evidence="5" key="2">
    <citation type="submission" date="2025-08" db="UniProtKB">
        <authorList>
            <consortium name="RefSeq"/>
        </authorList>
    </citation>
    <scope>IDENTIFICATION</scope>
    <source>
        <tissue evidence="5">Leaf</tissue>
    </source>
</reference>
<accession>A0ABM3RJ29</accession>
<dbReference type="GeneID" id="130470068"/>
<sequence length="774" mass="87494">MHTRRTGSQNLIPIDLEIEATARKQGTKRRHNKKKEAMGGEAPAKSLWEYGMPDTTTGILSSIVRPTVTASHFELKPEFIQFISNDSFSGSPNDCPVSHIDSFLEKCDTMKINNVNDDAIRLRLFPFSLRDKAKEWLRDEGAGSFDTWDKLVKAFLVKFLGQEKTARLRNELTTFRQADDESLYESWRRFKRLQRQCLHHGIQEWFLIQTFYNGLTHEYRIYIDAASGGSITEKNPTEAKALIEKMAANDNYHPSSRNSVRKGGKYDLDALTILTSTVQALSHKIDQFGAGSSSLVASCHICGVQGHTPIHCQLNTSRNTHHSGGNNNFHPFNTNFTQQSSFQQGSPTSPPQPQTSKLNFDSILETLATSQVQQKELMTKQFELQAKQNEHFEKSIQQLIAQNKVIETQLVQLSQQVSHLSKPRDPPKIQNEQCSAIFLKDDGASVERFVEKDGEVLGMIKEKGVREKVPIYVAPPPYEEPVPFPQSLTKGLLDKHFGRYSETLKKVYETIPFSDLLIQMPKFAKFLKEILANDRNCDKSENVIVNELCSTLMHENLPPKLKDPGVFTIPCMINETYFDRALCDLGASVNLIPYSLYEKLGLKELKHSPISLQMADKTARFPKGIVEDVLVKVGEFSFLVDFFVIDMKEDFDIPLIFGRPFLATSQALIDVPKGQMIIKAQDNQVVFKIFDDPNFTFDGDTCMRIDATNPLVDKCVQNKNYFSKEDIPISSNGSDYQKKGVGADLVDSSLKELLGGRYNFRFHRGNFSSLDDPG</sequence>
<dbReference type="PANTHER" id="PTHR33067:SF31">
    <property type="entry name" value="RNA-DIRECTED DNA POLYMERASE"/>
    <property type="match status" value="1"/>
</dbReference>
<keyword evidence="4" id="KW-1185">Reference proteome</keyword>
<name>A0ABM3RJ29_SPIOL</name>
<evidence type="ECO:0000256" key="2">
    <source>
        <dbReference type="SAM" id="MobiDB-lite"/>
    </source>
</evidence>
<evidence type="ECO:0000259" key="3">
    <source>
        <dbReference type="Pfam" id="PF03732"/>
    </source>
</evidence>
<dbReference type="Pfam" id="PF03732">
    <property type="entry name" value="Retrotrans_gag"/>
    <property type="match status" value="1"/>
</dbReference>
<reference evidence="4" key="1">
    <citation type="journal article" date="2021" name="Nat. Commun.">
        <title>Genomic analyses provide insights into spinach domestication and the genetic basis of agronomic traits.</title>
        <authorList>
            <person name="Cai X."/>
            <person name="Sun X."/>
            <person name="Xu C."/>
            <person name="Sun H."/>
            <person name="Wang X."/>
            <person name="Ge C."/>
            <person name="Zhang Z."/>
            <person name="Wang Q."/>
            <person name="Fei Z."/>
            <person name="Jiao C."/>
            <person name="Wang Q."/>
        </authorList>
    </citation>
    <scope>NUCLEOTIDE SEQUENCE [LARGE SCALE GENOMIC DNA]</scope>
    <source>
        <strain evidence="4">cv. Varoflay</strain>
    </source>
</reference>
<feature type="region of interest" description="Disordered" evidence="2">
    <location>
        <begin position="1"/>
        <end position="41"/>
    </location>
</feature>
<gene>
    <name evidence="5" type="primary">LOC130470068</name>
</gene>
<feature type="domain" description="Retrotransposon gag" evidence="3">
    <location>
        <begin position="123"/>
        <end position="216"/>
    </location>
</feature>
<dbReference type="CDD" id="cd00303">
    <property type="entry name" value="retropepsin_like"/>
    <property type="match status" value="1"/>
</dbReference>
<protein>
    <recommendedName>
        <fullName evidence="3">Retrotransposon gag domain-containing protein</fullName>
    </recommendedName>
</protein>
<dbReference type="Pfam" id="PF13650">
    <property type="entry name" value="Asp_protease_2"/>
    <property type="match status" value="1"/>
</dbReference>
<evidence type="ECO:0000313" key="4">
    <source>
        <dbReference type="Proteomes" id="UP000813463"/>
    </source>
</evidence>
<evidence type="ECO:0000256" key="1">
    <source>
        <dbReference type="SAM" id="Coils"/>
    </source>
</evidence>
<feature type="compositionally biased region" description="Basic residues" evidence="2">
    <location>
        <begin position="25"/>
        <end position="34"/>
    </location>
</feature>
<feature type="coiled-coil region" evidence="1">
    <location>
        <begin position="389"/>
        <end position="416"/>
    </location>
</feature>
<keyword evidence="1" id="KW-0175">Coiled coil</keyword>
<dbReference type="Gene3D" id="2.40.70.10">
    <property type="entry name" value="Acid Proteases"/>
    <property type="match status" value="1"/>
</dbReference>
<dbReference type="InterPro" id="IPR005162">
    <property type="entry name" value="Retrotrans_gag_dom"/>
</dbReference>
<feature type="region of interest" description="Disordered" evidence="2">
    <location>
        <begin position="319"/>
        <end position="357"/>
    </location>
</feature>
<dbReference type="InterPro" id="IPR021109">
    <property type="entry name" value="Peptidase_aspartic_dom_sf"/>
</dbReference>